<dbReference type="GO" id="GO:0009543">
    <property type="term" value="C:chloroplast thylakoid lumen"/>
    <property type="evidence" value="ECO:0007669"/>
    <property type="project" value="UniProtKB-SubCell"/>
</dbReference>
<evidence type="ECO:0000256" key="15">
    <source>
        <dbReference type="ARBA" id="ARBA00049091"/>
    </source>
</evidence>
<dbReference type="InterPro" id="IPR000866">
    <property type="entry name" value="AhpC/TSA"/>
</dbReference>
<organism evidence="17 18">
    <name type="scientific">Apatococcus lobatus</name>
    <dbReference type="NCBI Taxonomy" id="904363"/>
    <lineage>
        <taxon>Eukaryota</taxon>
        <taxon>Viridiplantae</taxon>
        <taxon>Chlorophyta</taxon>
        <taxon>core chlorophytes</taxon>
        <taxon>Trebouxiophyceae</taxon>
        <taxon>Chlorellales</taxon>
        <taxon>Chlorellaceae</taxon>
        <taxon>Apatococcus</taxon>
    </lineage>
</organism>
<keyword evidence="6" id="KW-0049">Antioxidant</keyword>
<name>A0AAW1RCD8_9CHLO</name>
<dbReference type="EMBL" id="JALJOS010000013">
    <property type="protein sequence ID" value="KAK9831750.1"/>
    <property type="molecule type" value="Genomic_DNA"/>
</dbReference>
<keyword evidence="9" id="KW-0793">Thylakoid</keyword>
<keyword evidence="4" id="KW-0575">Peroxidase</keyword>
<sequence length="181" mass="19920">MSTRPQRPSLIARRRPGRQTLLPRAALSKGESLDDYSDYFRVLKSTSGSSVALSNFKGKKPVVLFFYPAASSPGCTKQACSFRDAYGKFVDAGAEVFGISSDDLEKNRKFAKEQRLPFPLLCDQGSFLRKSFGIKSDLLGLLPGRQTFIIDKSGKCVLSFNDQFGAEKHVGEALKVIEQVA</sequence>
<comment type="caution">
    <text evidence="17">The sequence shown here is derived from an EMBL/GenBank/DDBJ whole genome shotgun (WGS) entry which is preliminary data.</text>
</comment>
<feature type="domain" description="Thioredoxin" evidence="16">
    <location>
        <begin position="31"/>
        <end position="181"/>
    </location>
</feature>
<keyword evidence="18" id="KW-1185">Reference proteome</keyword>
<reference evidence="17 18" key="1">
    <citation type="journal article" date="2024" name="Nat. Commun.">
        <title>Phylogenomics reveals the evolutionary origins of lichenization in chlorophyte algae.</title>
        <authorList>
            <person name="Puginier C."/>
            <person name="Libourel C."/>
            <person name="Otte J."/>
            <person name="Skaloud P."/>
            <person name="Haon M."/>
            <person name="Grisel S."/>
            <person name="Petersen M."/>
            <person name="Berrin J.G."/>
            <person name="Delaux P.M."/>
            <person name="Dal Grande F."/>
            <person name="Keller J."/>
        </authorList>
    </citation>
    <scope>NUCLEOTIDE SEQUENCE [LARGE SCALE GENOMIC DNA]</scope>
    <source>
        <strain evidence="17 18">SAG 2145</strain>
    </source>
</reference>
<dbReference type="EC" id="1.11.1.24" evidence="2"/>
<keyword evidence="3" id="KW-0150">Chloroplast</keyword>
<evidence type="ECO:0000256" key="5">
    <source>
        <dbReference type="ARBA" id="ARBA00022640"/>
    </source>
</evidence>
<evidence type="ECO:0000256" key="14">
    <source>
        <dbReference type="ARBA" id="ARBA00042163"/>
    </source>
</evidence>
<comment type="similarity">
    <text evidence="13">Belongs to the peroxiredoxin family. BCP/PrxQ subfamily.</text>
</comment>
<evidence type="ECO:0000256" key="10">
    <source>
        <dbReference type="ARBA" id="ARBA00023157"/>
    </source>
</evidence>
<dbReference type="Pfam" id="PF00578">
    <property type="entry name" value="AhpC-TSA"/>
    <property type="match status" value="1"/>
</dbReference>
<dbReference type="InterPro" id="IPR036249">
    <property type="entry name" value="Thioredoxin-like_sf"/>
</dbReference>
<gene>
    <name evidence="17" type="ORF">WJX74_007917</name>
</gene>
<evidence type="ECO:0000256" key="11">
    <source>
        <dbReference type="ARBA" id="ARBA00023284"/>
    </source>
</evidence>
<keyword evidence="7" id="KW-0809">Transit peptide</keyword>
<evidence type="ECO:0000256" key="13">
    <source>
        <dbReference type="ARBA" id="ARBA00038489"/>
    </source>
</evidence>
<keyword evidence="8" id="KW-0560">Oxidoreductase</keyword>
<evidence type="ECO:0000256" key="3">
    <source>
        <dbReference type="ARBA" id="ARBA00022528"/>
    </source>
</evidence>
<protein>
    <recommendedName>
        <fullName evidence="2">thioredoxin-dependent peroxiredoxin</fullName>
        <ecNumber evidence="2">1.11.1.24</ecNumber>
    </recommendedName>
    <alternativeName>
        <fullName evidence="12">Thioredoxin peroxidase</fullName>
    </alternativeName>
    <alternativeName>
        <fullName evidence="14">Thioredoxin-dependent peroxiredoxin Q</fullName>
    </alternativeName>
</protein>
<comment type="catalytic activity">
    <reaction evidence="15">
        <text>a hydroperoxide + [thioredoxin]-dithiol = an alcohol + [thioredoxin]-disulfide + H2O</text>
        <dbReference type="Rhea" id="RHEA:62620"/>
        <dbReference type="Rhea" id="RHEA-COMP:10698"/>
        <dbReference type="Rhea" id="RHEA-COMP:10700"/>
        <dbReference type="ChEBI" id="CHEBI:15377"/>
        <dbReference type="ChEBI" id="CHEBI:29950"/>
        <dbReference type="ChEBI" id="CHEBI:30879"/>
        <dbReference type="ChEBI" id="CHEBI:35924"/>
        <dbReference type="ChEBI" id="CHEBI:50058"/>
        <dbReference type="EC" id="1.11.1.24"/>
    </reaction>
</comment>
<keyword evidence="5" id="KW-0934">Plastid</keyword>
<dbReference type="PROSITE" id="PS51352">
    <property type="entry name" value="THIOREDOXIN_2"/>
    <property type="match status" value="1"/>
</dbReference>
<dbReference type="AlphaFoldDB" id="A0AAW1RCD8"/>
<evidence type="ECO:0000256" key="4">
    <source>
        <dbReference type="ARBA" id="ARBA00022559"/>
    </source>
</evidence>
<dbReference type="InterPro" id="IPR013766">
    <property type="entry name" value="Thioredoxin_domain"/>
</dbReference>
<evidence type="ECO:0000259" key="16">
    <source>
        <dbReference type="PROSITE" id="PS51352"/>
    </source>
</evidence>
<evidence type="ECO:0000256" key="8">
    <source>
        <dbReference type="ARBA" id="ARBA00023002"/>
    </source>
</evidence>
<dbReference type="GO" id="GO:0008379">
    <property type="term" value="F:thioredoxin peroxidase activity"/>
    <property type="evidence" value="ECO:0007669"/>
    <property type="project" value="TreeGrafter"/>
</dbReference>
<dbReference type="Gene3D" id="3.40.30.10">
    <property type="entry name" value="Glutaredoxin"/>
    <property type="match status" value="1"/>
</dbReference>
<evidence type="ECO:0000256" key="6">
    <source>
        <dbReference type="ARBA" id="ARBA00022862"/>
    </source>
</evidence>
<evidence type="ECO:0000256" key="7">
    <source>
        <dbReference type="ARBA" id="ARBA00022946"/>
    </source>
</evidence>
<evidence type="ECO:0000256" key="9">
    <source>
        <dbReference type="ARBA" id="ARBA00023078"/>
    </source>
</evidence>
<comment type="subcellular location">
    <subcellularLocation>
        <location evidence="1">Plastid</location>
        <location evidence="1">Chloroplast thylakoid lumen</location>
    </subcellularLocation>
</comment>
<dbReference type="FunFam" id="3.40.30.10:FF:000122">
    <property type="entry name" value="Peroxiredoxin Q chloroplastic"/>
    <property type="match status" value="1"/>
</dbReference>
<keyword evidence="11" id="KW-0676">Redox-active center</keyword>
<dbReference type="Proteomes" id="UP001438707">
    <property type="component" value="Unassembled WGS sequence"/>
</dbReference>
<proteinExistence type="inferred from homology"/>
<evidence type="ECO:0000256" key="12">
    <source>
        <dbReference type="ARBA" id="ARBA00032824"/>
    </source>
</evidence>
<evidence type="ECO:0000313" key="17">
    <source>
        <dbReference type="EMBL" id="KAK9831750.1"/>
    </source>
</evidence>
<dbReference type="GO" id="GO:0045454">
    <property type="term" value="P:cell redox homeostasis"/>
    <property type="evidence" value="ECO:0007669"/>
    <property type="project" value="TreeGrafter"/>
</dbReference>
<evidence type="ECO:0000256" key="2">
    <source>
        <dbReference type="ARBA" id="ARBA00013017"/>
    </source>
</evidence>
<evidence type="ECO:0000256" key="1">
    <source>
        <dbReference type="ARBA" id="ARBA00004456"/>
    </source>
</evidence>
<dbReference type="PANTHER" id="PTHR42801:SF4">
    <property type="entry name" value="AHPC_TSA FAMILY PROTEIN"/>
    <property type="match status" value="1"/>
</dbReference>
<dbReference type="PANTHER" id="PTHR42801">
    <property type="entry name" value="THIOREDOXIN-DEPENDENT PEROXIDE REDUCTASE"/>
    <property type="match status" value="1"/>
</dbReference>
<dbReference type="SUPFAM" id="SSF52833">
    <property type="entry name" value="Thioredoxin-like"/>
    <property type="match status" value="1"/>
</dbReference>
<dbReference type="GO" id="GO:0034599">
    <property type="term" value="P:cellular response to oxidative stress"/>
    <property type="evidence" value="ECO:0007669"/>
    <property type="project" value="TreeGrafter"/>
</dbReference>
<evidence type="ECO:0000313" key="18">
    <source>
        <dbReference type="Proteomes" id="UP001438707"/>
    </source>
</evidence>
<keyword evidence="10" id="KW-1015">Disulfide bond</keyword>
<accession>A0AAW1RCD8</accession>
<dbReference type="InterPro" id="IPR050924">
    <property type="entry name" value="Peroxiredoxin_BCP/PrxQ"/>
</dbReference>
<dbReference type="CDD" id="cd03017">
    <property type="entry name" value="PRX_BCP"/>
    <property type="match status" value="1"/>
</dbReference>